<comment type="caution">
    <text evidence="1">The sequence shown here is derived from an EMBL/GenBank/DDBJ whole genome shotgun (WGS) entry which is preliminary data.</text>
</comment>
<evidence type="ECO:0008006" key="2">
    <source>
        <dbReference type="Google" id="ProtNLM"/>
    </source>
</evidence>
<dbReference type="EMBL" id="JACGWN010000015">
    <property type="protein sequence ID" value="KAL0402075.1"/>
    <property type="molecule type" value="Genomic_DNA"/>
</dbReference>
<organism evidence="1">
    <name type="scientific">Sesamum latifolium</name>
    <dbReference type="NCBI Taxonomy" id="2727402"/>
    <lineage>
        <taxon>Eukaryota</taxon>
        <taxon>Viridiplantae</taxon>
        <taxon>Streptophyta</taxon>
        <taxon>Embryophyta</taxon>
        <taxon>Tracheophyta</taxon>
        <taxon>Spermatophyta</taxon>
        <taxon>Magnoliopsida</taxon>
        <taxon>eudicotyledons</taxon>
        <taxon>Gunneridae</taxon>
        <taxon>Pentapetalae</taxon>
        <taxon>asterids</taxon>
        <taxon>lamiids</taxon>
        <taxon>Lamiales</taxon>
        <taxon>Pedaliaceae</taxon>
        <taxon>Sesamum</taxon>
    </lineage>
</organism>
<proteinExistence type="predicted"/>
<dbReference type="InterPro" id="IPR053134">
    <property type="entry name" value="RNA-dir_DNA_polymerase"/>
</dbReference>
<dbReference type="SUPFAM" id="SSF56672">
    <property type="entry name" value="DNA/RNA polymerases"/>
    <property type="match status" value="1"/>
</dbReference>
<reference evidence="1" key="1">
    <citation type="submission" date="2020-06" db="EMBL/GenBank/DDBJ databases">
        <authorList>
            <person name="Li T."/>
            <person name="Hu X."/>
            <person name="Zhang T."/>
            <person name="Song X."/>
            <person name="Zhang H."/>
            <person name="Dai N."/>
            <person name="Sheng W."/>
            <person name="Hou X."/>
            <person name="Wei L."/>
        </authorList>
    </citation>
    <scope>NUCLEOTIDE SEQUENCE</scope>
    <source>
        <strain evidence="1">KEN1</strain>
        <tissue evidence="1">Leaf</tissue>
    </source>
</reference>
<dbReference type="PANTHER" id="PTHR24559:SF431">
    <property type="entry name" value="RNA-DIRECTED DNA POLYMERASE HOMOLOG"/>
    <property type="match status" value="1"/>
</dbReference>
<protein>
    <recommendedName>
        <fullName evidence="2">Transposon Ty3-I Gag-Pol polyprotein</fullName>
    </recommendedName>
</protein>
<dbReference type="AlphaFoldDB" id="A0AAW2TCC2"/>
<evidence type="ECO:0000313" key="1">
    <source>
        <dbReference type="EMBL" id="KAL0402075.1"/>
    </source>
</evidence>
<dbReference type="PANTHER" id="PTHR24559">
    <property type="entry name" value="TRANSPOSON TY3-I GAG-POL POLYPROTEIN"/>
    <property type="match status" value="1"/>
</dbReference>
<accession>A0AAW2TCC2</accession>
<sequence>MHSLNVDPTFPPVKQKKRHFRPEKDKIIQEEVSKLLSVGHIKKIQFPEWLSNVVLVPKLGNKWRMCIDFRDIHKACPKDFYALPRIDQLVDSTSSHELLSLMDASQGYHQIMLNPDD</sequence>
<name>A0AAW2TCC2_9LAMI</name>
<reference evidence="1" key="2">
    <citation type="journal article" date="2024" name="Plant">
        <title>Genomic evolution and insights into agronomic trait innovations of Sesamum species.</title>
        <authorList>
            <person name="Miao H."/>
            <person name="Wang L."/>
            <person name="Qu L."/>
            <person name="Liu H."/>
            <person name="Sun Y."/>
            <person name="Le M."/>
            <person name="Wang Q."/>
            <person name="Wei S."/>
            <person name="Zheng Y."/>
            <person name="Lin W."/>
            <person name="Duan Y."/>
            <person name="Cao H."/>
            <person name="Xiong S."/>
            <person name="Wang X."/>
            <person name="Wei L."/>
            <person name="Li C."/>
            <person name="Ma Q."/>
            <person name="Ju M."/>
            <person name="Zhao R."/>
            <person name="Li G."/>
            <person name="Mu C."/>
            <person name="Tian Q."/>
            <person name="Mei H."/>
            <person name="Zhang T."/>
            <person name="Gao T."/>
            <person name="Zhang H."/>
        </authorList>
    </citation>
    <scope>NUCLEOTIDE SEQUENCE</scope>
    <source>
        <strain evidence="1">KEN1</strain>
    </source>
</reference>
<gene>
    <name evidence="1" type="ORF">Slati_4237400</name>
</gene>
<dbReference type="Gene3D" id="3.10.10.10">
    <property type="entry name" value="HIV Type 1 Reverse Transcriptase, subunit A, domain 1"/>
    <property type="match status" value="1"/>
</dbReference>
<dbReference type="InterPro" id="IPR043502">
    <property type="entry name" value="DNA/RNA_pol_sf"/>
</dbReference>